<dbReference type="CDD" id="cd00009">
    <property type="entry name" value="AAA"/>
    <property type="match status" value="1"/>
</dbReference>
<keyword evidence="7" id="KW-0547">Nucleotide-binding</keyword>
<dbReference type="InterPro" id="IPR027417">
    <property type="entry name" value="P-loop_NTPase"/>
</dbReference>
<dbReference type="InterPro" id="IPR022754">
    <property type="entry name" value="DNA_pol_III_gamma-3"/>
</dbReference>
<sequence>MAHIALYRSWRPQAFRDVVGQKHIVQTLQNSLKEGRLSHAYLFSGPRGTGKTTLAKIVAKAVNCENGPGEEPCNDCEACRRITEGSVIDVMEIDAASNRGVEEIRDLRDKVKYAPTEVRRKVYIIDEVHMLTTEAFNALLKTLEEPPAHVMFILATTEPHKLPATIISRCQRFDLRRVPLEEQVERLQKVCEEEHFTADKEALHYIARLSDGGMRDALSLLDQIASFSDNRITYETAVSITGGIASEQFSKLAQSIRNQDIGTALGVIEGFMREGKSADKCMESLIHYFRDLLMIRMVPKAQAVTERILNPESFREMAEAFAPDDLFRMIEILNHYQSEMKFSAQPQTMFEVAVMKACAALTGGPSPEQGRSSTGEASSEELGALRQKVVQLEQQLTKLLQNGVAAASPAPASKQSPAARTPSPASAARRSGIKLDGYVKQQGSDLFKQVLMKWSQVLAQVKDRKITVHAWLVDGEPVSMDQDNVLLAFKSAMHRETTERPANKQLIEQVISEIMGHPMQFVTVMQKEWKEAQEGASEEAPEEMKLEAEEPGRIKEDWIHEAIQLFGEDLVKIKEE</sequence>
<keyword evidence="16" id="KW-1185">Reference proteome</keyword>
<evidence type="ECO:0000256" key="13">
    <source>
        <dbReference type="SAM" id="MobiDB-lite"/>
    </source>
</evidence>
<dbReference type="EMBL" id="CP130318">
    <property type="protein sequence ID" value="WNQ11042.1"/>
    <property type="molecule type" value="Genomic_DNA"/>
</dbReference>
<dbReference type="Gene3D" id="3.30.300.180">
    <property type="match status" value="1"/>
</dbReference>
<dbReference type="EC" id="2.7.7.7" evidence="2"/>
<feature type="coiled-coil region" evidence="12">
    <location>
        <begin position="375"/>
        <end position="402"/>
    </location>
</feature>
<dbReference type="KEGG" id="paun:MJA45_26140"/>
<comment type="similarity">
    <text evidence="1">Belongs to the DnaX/STICHEL family.</text>
</comment>
<dbReference type="InterPro" id="IPR050238">
    <property type="entry name" value="DNA_Rep/Repair_Clamp_Loader"/>
</dbReference>
<dbReference type="SUPFAM" id="SSF48019">
    <property type="entry name" value="post-AAA+ oligomerization domain-like"/>
    <property type="match status" value="1"/>
</dbReference>
<dbReference type="Proteomes" id="UP001305702">
    <property type="component" value="Chromosome"/>
</dbReference>
<dbReference type="SUPFAM" id="SSF52540">
    <property type="entry name" value="P-loop containing nucleoside triphosphate hydrolases"/>
    <property type="match status" value="1"/>
</dbReference>
<gene>
    <name evidence="15" type="primary">dnaX</name>
    <name evidence="15" type="ORF">MJA45_26140</name>
</gene>
<dbReference type="AlphaFoldDB" id="A0AA96LGF2"/>
<evidence type="ECO:0000313" key="16">
    <source>
        <dbReference type="Proteomes" id="UP001305702"/>
    </source>
</evidence>
<accession>A0AA96LGF2</accession>
<dbReference type="FunFam" id="3.40.50.300:FF:000014">
    <property type="entry name" value="DNA polymerase III subunit gamma/tau"/>
    <property type="match status" value="1"/>
</dbReference>
<dbReference type="InterPro" id="IPR045085">
    <property type="entry name" value="HLD_clamp_pol_III_gamma_tau"/>
</dbReference>
<evidence type="ECO:0000256" key="6">
    <source>
        <dbReference type="ARBA" id="ARBA00022723"/>
    </source>
</evidence>
<reference evidence="15 16" key="1">
    <citation type="submission" date="2022-02" db="EMBL/GenBank/DDBJ databases">
        <title>Paenibacillus sp. MBLB1776 Whole Genome Shotgun Sequencing.</title>
        <authorList>
            <person name="Hwang C.Y."/>
            <person name="Cho E.-S."/>
            <person name="Seo M.-J."/>
        </authorList>
    </citation>
    <scope>NUCLEOTIDE SEQUENCE [LARGE SCALE GENOMIC DNA]</scope>
    <source>
        <strain evidence="15 16">MBLB1776</strain>
    </source>
</reference>
<dbReference type="PANTHER" id="PTHR11669">
    <property type="entry name" value="REPLICATION FACTOR C / DNA POLYMERASE III GAMMA-TAU SUBUNIT"/>
    <property type="match status" value="1"/>
</dbReference>
<evidence type="ECO:0000259" key="14">
    <source>
        <dbReference type="SMART" id="SM00382"/>
    </source>
</evidence>
<dbReference type="Pfam" id="PF12169">
    <property type="entry name" value="DNA_pol3_gamma3"/>
    <property type="match status" value="1"/>
</dbReference>
<evidence type="ECO:0000256" key="2">
    <source>
        <dbReference type="ARBA" id="ARBA00012417"/>
    </source>
</evidence>
<comment type="catalytic activity">
    <reaction evidence="11">
        <text>DNA(n) + a 2'-deoxyribonucleoside 5'-triphosphate = DNA(n+1) + diphosphate</text>
        <dbReference type="Rhea" id="RHEA:22508"/>
        <dbReference type="Rhea" id="RHEA-COMP:17339"/>
        <dbReference type="Rhea" id="RHEA-COMP:17340"/>
        <dbReference type="ChEBI" id="CHEBI:33019"/>
        <dbReference type="ChEBI" id="CHEBI:61560"/>
        <dbReference type="ChEBI" id="CHEBI:173112"/>
        <dbReference type="EC" id="2.7.7.7"/>
    </reaction>
</comment>
<dbReference type="NCBIfam" id="NF004046">
    <property type="entry name" value="PRK05563.1"/>
    <property type="match status" value="1"/>
</dbReference>
<dbReference type="GO" id="GO:0005524">
    <property type="term" value="F:ATP binding"/>
    <property type="evidence" value="ECO:0007669"/>
    <property type="project" value="UniProtKB-KW"/>
</dbReference>
<dbReference type="PRINTS" id="PR00300">
    <property type="entry name" value="CLPPROTEASEA"/>
</dbReference>
<dbReference type="GO" id="GO:0009360">
    <property type="term" value="C:DNA polymerase III complex"/>
    <property type="evidence" value="ECO:0007669"/>
    <property type="project" value="InterPro"/>
</dbReference>
<organism evidence="15 16">
    <name type="scientific">Paenibacillus aurantius</name>
    <dbReference type="NCBI Taxonomy" id="2918900"/>
    <lineage>
        <taxon>Bacteria</taxon>
        <taxon>Bacillati</taxon>
        <taxon>Bacillota</taxon>
        <taxon>Bacilli</taxon>
        <taxon>Bacillales</taxon>
        <taxon>Paenibacillaceae</taxon>
        <taxon>Paenibacillus</taxon>
    </lineage>
</organism>
<dbReference type="Gene3D" id="1.20.272.10">
    <property type="match status" value="1"/>
</dbReference>
<feature type="region of interest" description="Disordered" evidence="13">
    <location>
        <begin position="407"/>
        <end position="429"/>
    </location>
</feature>
<dbReference type="Gene3D" id="3.40.50.300">
    <property type="entry name" value="P-loop containing nucleotide triphosphate hydrolases"/>
    <property type="match status" value="1"/>
</dbReference>
<keyword evidence="4 15" id="KW-0548">Nucleotidyltransferase</keyword>
<dbReference type="NCBIfam" id="TIGR02397">
    <property type="entry name" value="dnaX_nterm"/>
    <property type="match status" value="1"/>
</dbReference>
<dbReference type="InterPro" id="IPR048448">
    <property type="entry name" value="DnaX-like_C"/>
</dbReference>
<keyword evidence="10" id="KW-0239">DNA-directed DNA polymerase</keyword>
<evidence type="ECO:0000256" key="9">
    <source>
        <dbReference type="ARBA" id="ARBA00022840"/>
    </source>
</evidence>
<dbReference type="Pfam" id="PF22608">
    <property type="entry name" value="DNAX_ATPase_lid"/>
    <property type="match status" value="1"/>
</dbReference>
<dbReference type="CDD" id="cd18137">
    <property type="entry name" value="HLD_clamp_pol_III_gamma_tau"/>
    <property type="match status" value="1"/>
</dbReference>
<feature type="compositionally biased region" description="Basic and acidic residues" evidence="13">
    <location>
        <begin position="542"/>
        <end position="551"/>
    </location>
</feature>
<dbReference type="InterPro" id="IPR038454">
    <property type="entry name" value="DnaA_N_sf"/>
</dbReference>
<dbReference type="InterPro" id="IPR001270">
    <property type="entry name" value="ClpA/B"/>
</dbReference>
<keyword evidence="8" id="KW-0862">Zinc</keyword>
<dbReference type="GO" id="GO:0003677">
    <property type="term" value="F:DNA binding"/>
    <property type="evidence" value="ECO:0007669"/>
    <property type="project" value="InterPro"/>
</dbReference>
<name>A0AA96LGF2_9BACL</name>
<dbReference type="GO" id="GO:0003887">
    <property type="term" value="F:DNA-directed DNA polymerase activity"/>
    <property type="evidence" value="ECO:0007669"/>
    <property type="project" value="UniProtKB-KW"/>
</dbReference>
<dbReference type="SMART" id="SM00382">
    <property type="entry name" value="AAA"/>
    <property type="match status" value="1"/>
</dbReference>
<evidence type="ECO:0000256" key="12">
    <source>
        <dbReference type="SAM" id="Coils"/>
    </source>
</evidence>
<dbReference type="GO" id="GO:0006261">
    <property type="term" value="P:DNA-templated DNA replication"/>
    <property type="evidence" value="ECO:0007669"/>
    <property type="project" value="TreeGrafter"/>
</dbReference>
<evidence type="ECO:0000313" key="15">
    <source>
        <dbReference type="EMBL" id="WNQ11042.1"/>
    </source>
</evidence>
<feature type="region of interest" description="Disordered" evidence="13">
    <location>
        <begin position="532"/>
        <end position="551"/>
    </location>
</feature>
<dbReference type="GO" id="GO:0046872">
    <property type="term" value="F:metal ion binding"/>
    <property type="evidence" value="ECO:0007669"/>
    <property type="project" value="UniProtKB-KW"/>
</dbReference>
<dbReference type="FunFam" id="1.10.8.60:FF:000013">
    <property type="entry name" value="DNA polymerase III subunit gamma/tau"/>
    <property type="match status" value="1"/>
</dbReference>
<evidence type="ECO:0000256" key="7">
    <source>
        <dbReference type="ARBA" id="ARBA00022741"/>
    </source>
</evidence>
<dbReference type="InterPro" id="IPR003593">
    <property type="entry name" value="AAA+_ATPase"/>
</dbReference>
<dbReference type="InterPro" id="IPR008921">
    <property type="entry name" value="DNA_pol3_clamp-load_cplx_C"/>
</dbReference>
<keyword evidence="9" id="KW-0067">ATP-binding</keyword>
<protein>
    <recommendedName>
        <fullName evidence="2">DNA-directed DNA polymerase</fullName>
        <ecNumber evidence="2">2.7.7.7</ecNumber>
    </recommendedName>
</protein>
<evidence type="ECO:0000256" key="1">
    <source>
        <dbReference type="ARBA" id="ARBA00006360"/>
    </source>
</evidence>
<evidence type="ECO:0000256" key="10">
    <source>
        <dbReference type="ARBA" id="ARBA00022932"/>
    </source>
</evidence>
<keyword evidence="5" id="KW-0235">DNA replication</keyword>
<feature type="domain" description="AAA+ ATPase" evidence="14">
    <location>
        <begin position="37"/>
        <end position="179"/>
    </location>
</feature>
<proteinExistence type="inferred from homology"/>
<dbReference type="PANTHER" id="PTHR11669:SF0">
    <property type="entry name" value="PROTEIN STICHEL-LIKE 2"/>
    <property type="match status" value="1"/>
</dbReference>
<dbReference type="Gene3D" id="1.10.8.60">
    <property type="match status" value="1"/>
</dbReference>
<evidence type="ECO:0000256" key="8">
    <source>
        <dbReference type="ARBA" id="ARBA00022833"/>
    </source>
</evidence>
<keyword evidence="6" id="KW-0479">Metal-binding</keyword>
<dbReference type="InterPro" id="IPR012763">
    <property type="entry name" value="DNA_pol_III_sug/sutau_N"/>
</dbReference>
<evidence type="ECO:0000256" key="3">
    <source>
        <dbReference type="ARBA" id="ARBA00022679"/>
    </source>
</evidence>
<evidence type="ECO:0000256" key="4">
    <source>
        <dbReference type="ARBA" id="ARBA00022695"/>
    </source>
</evidence>
<dbReference type="Pfam" id="PF13177">
    <property type="entry name" value="DNA_pol3_delta2"/>
    <property type="match status" value="1"/>
</dbReference>
<dbReference type="Pfam" id="PF20964">
    <property type="entry name" value="DnaX_C"/>
    <property type="match status" value="1"/>
</dbReference>
<keyword evidence="12" id="KW-0175">Coiled coil</keyword>
<keyword evidence="3 15" id="KW-0808">Transferase</keyword>
<evidence type="ECO:0000256" key="5">
    <source>
        <dbReference type="ARBA" id="ARBA00022705"/>
    </source>
</evidence>
<evidence type="ECO:0000256" key="11">
    <source>
        <dbReference type="ARBA" id="ARBA00049244"/>
    </source>
</evidence>
<dbReference type="RefSeq" id="WP_315604818.1">
    <property type="nucleotide sequence ID" value="NZ_CP130318.1"/>
</dbReference>